<keyword evidence="2" id="KW-0862">Zinc</keyword>
<keyword evidence="2" id="KW-0645">Protease</keyword>
<sequence>MEEVLRAAPMIDGHNDFPIWIRAFYQNHIYQENFTNDGPLIGQVDFPRLAQGRLRGQFWSVYVECPKTTPTDYSDETYFEILRDTLQQIDLVHRLIRANPETLSFAHSSTDVWEIFTRHPSRIASILGIEGLHQIANSASILRLYHTLGVRYATLTHECHNAFADSATPLIPQHHGLSPAGETLVHEMNRAGIIVDLAHVSYETMLDALNVTVAPVIFSHSSAFALCPHERNVPDDVLRLVQENNGVVMVSFYPAYTRCDDPLQASIEDVANHIQYIGQLIGYRHVGMGSDFDGMPAGIIGLEDVSRYPDLVQILLDRGVSVDDLAGVVGGNVLRVMEVVEEVAASMETEEPLEDNVKPFFS</sequence>
<dbReference type="InterPro" id="IPR032466">
    <property type="entry name" value="Metal_Hydrolase"/>
</dbReference>
<comment type="catalytic activity">
    <reaction evidence="2">
        <text>an L-aminoacyl-L-amino acid + H2O = 2 an L-alpha-amino acid</text>
        <dbReference type="Rhea" id="RHEA:48940"/>
        <dbReference type="ChEBI" id="CHEBI:15377"/>
        <dbReference type="ChEBI" id="CHEBI:59869"/>
        <dbReference type="ChEBI" id="CHEBI:77460"/>
        <dbReference type="EC" id="3.4.13.19"/>
    </reaction>
</comment>
<evidence type="ECO:0000256" key="2">
    <source>
        <dbReference type="RuleBase" id="RU341113"/>
    </source>
</evidence>
<evidence type="ECO:0000313" key="4">
    <source>
        <dbReference type="Proteomes" id="UP001150879"/>
    </source>
</evidence>
<gene>
    <name evidence="3" type="ORF">N7472_009085</name>
</gene>
<proteinExistence type="inferred from homology"/>
<dbReference type="Gene3D" id="3.20.20.140">
    <property type="entry name" value="Metal-dependent hydrolases"/>
    <property type="match status" value="1"/>
</dbReference>
<organism evidence="3 4">
    <name type="scientific">Penicillium cf. griseofulvum</name>
    <dbReference type="NCBI Taxonomy" id="2972120"/>
    <lineage>
        <taxon>Eukaryota</taxon>
        <taxon>Fungi</taxon>
        <taxon>Dikarya</taxon>
        <taxon>Ascomycota</taxon>
        <taxon>Pezizomycotina</taxon>
        <taxon>Eurotiomycetes</taxon>
        <taxon>Eurotiomycetidae</taxon>
        <taxon>Eurotiales</taxon>
        <taxon>Aspergillaceae</taxon>
        <taxon>Penicillium</taxon>
    </lineage>
</organism>
<dbReference type="PROSITE" id="PS51365">
    <property type="entry name" value="RENAL_DIPEPTIDASE_2"/>
    <property type="match status" value="1"/>
</dbReference>
<dbReference type="Proteomes" id="UP001150879">
    <property type="component" value="Unassembled WGS sequence"/>
</dbReference>
<keyword evidence="1 2" id="KW-0224">Dipeptidase</keyword>
<reference evidence="3" key="2">
    <citation type="journal article" date="2023" name="IMA Fungus">
        <title>Comparative genomic study of the Penicillium genus elucidates a diverse pangenome and 15 lateral gene transfer events.</title>
        <authorList>
            <person name="Petersen C."/>
            <person name="Sorensen T."/>
            <person name="Nielsen M.R."/>
            <person name="Sondergaard T.E."/>
            <person name="Sorensen J.L."/>
            <person name="Fitzpatrick D.A."/>
            <person name="Frisvad J.C."/>
            <person name="Nielsen K.L."/>
        </authorList>
    </citation>
    <scope>NUCLEOTIDE SEQUENCE</scope>
    <source>
        <strain evidence="3">IBT 16849</strain>
    </source>
</reference>
<name>A0A9W9J6E0_9EURO</name>
<reference evidence="3" key="1">
    <citation type="submission" date="2022-11" db="EMBL/GenBank/DDBJ databases">
        <authorList>
            <person name="Petersen C."/>
        </authorList>
    </citation>
    <scope>NUCLEOTIDE SEQUENCE</scope>
    <source>
        <strain evidence="3">IBT 16849</strain>
    </source>
</reference>
<dbReference type="SUPFAM" id="SSF51556">
    <property type="entry name" value="Metallo-dependent hydrolases"/>
    <property type="match status" value="1"/>
</dbReference>
<keyword evidence="2" id="KW-0378">Hydrolase</keyword>
<keyword evidence="2" id="KW-0479">Metal-binding</keyword>
<keyword evidence="4" id="KW-1185">Reference proteome</keyword>
<dbReference type="InterPro" id="IPR008257">
    <property type="entry name" value="Pept_M19"/>
</dbReference>
<evidence type="ECO:0000256" key="1">
    <source>
        <dbReference type="ARBA" id="ARBA00022997"/>
    </source>
</evidence>
<comment type="cofactor">
    <cofactor evidence="2">
        <name>Zn(2+)</name>
        <dbReference type="ChEBI" id="CHEBI:29105"/>
    </cofactor>
</comment>
<dbReference type="GO" id="GO:0006508">
    <property type="term" value="P:proteolysis"/>
    <property type="evidence" value="ECO:0007669"/>
    <property type="project" value="UniProtKB-KW"/>
</dbReference>
<evidence type="ECO:0000313" key="3">
    <source>
        <dbReference type="EMBL" id="KAJ5190071.1"/>
    </source>
</evidence>
<keyword evidence="2" id="KW-0482">Metalloprotease</keyword>
<dbReference type="CDD" id="cd01301">
    <property type="entry name" value="rDP_like"/>
    <property type="match status" value="1"/>
</dbReference>
<dbReference type="PANTHER" id="PTHR10443">
    <property type="entry name" value="MICROSOMAL DIPEPTIDASE"/>
    <property type="match status" value="1"/>
</dbReference>
<dbReference type="AlphaFoldDB" id="A0A9W9J6E0"/>
<dbReference type="GO" id="GO:0070573">
    <property type="term" value="F:metallodipeptidase activity"/>
    <property type="evidence" value="ECO:0007669"/>
    <property type="project" value="InterPro"/>
</dbReference>
<dbReference type="Pfam" id="PF01244">
    <property type="entry name" value="Peptidase_M19"/>
    <property type="match status" value="1"/>
</dbReference>
<dbReference type="EC" id="3.4.13.19" evidence="2"/>
<accession>A0A9W9J6E0</accession>
<protein>
    <recommendedName>
        <fullName evidence="2">Dipeptidase</fullName>
        <ecNumber evidence="2">3.4.13.19</ecNumber>
    </recommendedName>
</protein>
<dbReference type="OrthoDB" id="445695at2759"/>
<dbReference type="GO" id="GO:0046872">
    <property type="term" value="F:metal ion binding"/>
    <property type="evidence" value="ECO:0007669"/>
    <property type="project" value="UniProtKB-UniRule"/>
</dbReference>
<dbReference type="PANTHER" id="PTHR10443:SF12">
    <property type="entry name" value="DIPEPTIDASE"/>
    <property type="match status" value="1"/>
</dbReference>
<comment type="caution">
    <text evidence="3">The sequence shown here is derived from an EMBL/GenBank/DDBJ whole genome shotgun (WGS) entry which is preliminary data.</text>
</comment>
<dbReference type="EMBL" id="JAPQKP010000005">
    <property type="protein sequence ID" value="KAJ5190071.1"/>
    <property type="molecule type" value="Genomic_DNA"/>
</dbReference>
<comment type="similarity">
    <text evidence="2">Belongs to the metallo-dependent hydrolases superfamily. Peptidase M19 family.</text>
</comment>